<name>A0AAE3LRN1_9BACI</name>
<protein>
    <submittedName>
        <fullName evidence="1">Uncharacterized protein</fullName>
    </submittedName>
</protein>
<evidence type="ECO:0000313" key="2">
    <source>
        <dbReference type="Proteomes" id="UP001209318"/>
    </source>
</evidence>
<dbReference type="AlphaFoldDB" id="A0AAE3LRN1"/>
<dbReference type="EMBL" id="JAOUSF010000005">
    <property type="protein sequence ID" value="MCU9614844.1"/>
    <property type="molecule type" value="Genomic_DNA"/>
</dbReference>
<proteinExistence type="predicted"/>
<gene>
    <name evidence="1" type="ORF">OEV98_14970</name>
</gene>
<organism evidence="1 2">
    <name type="scientific">Perspicuibacillus lycopersici</name>
    <dbReference type="NCBI Taxonomy" id="1325689"/>
    <lineage>
        <taxon>Bacteria</taxon>
        <taxon>Bacillati</taxon>
        <taxon>Bacillota</taxon>
        <taxon>Bacilli</taxon>
        <taxon>Bacillales</taxon>
        <taxon>Bacillaceae</taxon>
        <taxon>Perspicuibacillus</taxon>
    </lineage>
</organism>
<sequence>MLEKPFPLESLVSKYKEQMQENDIQPSTYKVQYLNTIESMVRYFSTCMDEVGRIIDPYMERETQYATPAYAAATALLFTQRPYEWMLESASKALDCSLRQMVNETCADGHSNFYTTMVVYAYEKLAHHVSEAKRDEWVALFSEINPKTLYQKTINNWKIVALAGEYLRDTKNLGPAINLAAFDDALAPQMELLTEYGLYVDPNGPLAYAMFTRNYLRLILLEGYAGRYKETLAECCRRGELSSLFMQSPTGEMPTGGRSAQHQWNEAQQAFQFEIAANEYAKKGDWKLAAAFKRGAHLSLDSIQRWKRPTGELNVVKNFADPSIRLGYESYSFHSQYNLLAAYFLALAYEQASEEIGEIQAPAEVGGFTIWMEPFFHKLIINVAGHYIEYQTEGDDQYTPTGIVRIQRKGIWPTIGPSDGTPVSSKRALSFAPAWKNVNNVETRLSELTGKEIPKMEVKEISKEANKIIVQVIYQGPMNGAFRIERTLSVTPEILHVADTIIGEVESVTEEFPLFFTDGEASSKISYEEKRIDVDYKGNKVCIIALDKEASDFQLGSEVVSYRNGMLTSISYESKALETEYVVHLYHHEHYLEDTTFFKMLSDYRLMNRKEVKA</sequence>
<keyword evidence="2" id="KW-1185">Reference proteome</keyword>
<dbReference type="RefSeq" id="WP_263074165.1">
    <property type="nucleotide sequence ID" value="NZ_JAOUSF010000005.1"/>
</dbReference>
<evidence type="ECO:0000313" key="1">
    <source>
        <dbReference type="EMBL" id="MCU9614844.1"/>
    </source>
</evidence>
<comment type="caution">
    <text evidence="1">The sequence shown here is derived from an EMBL/GenBank/DDBJ whole genome shotgun (WGS) entry which is preliminary data.</text>
</comment>
<dbReference type="Proteomes" id="UP001209318">
    <property type="component" value="Unassembled WGS sequence"/>
</dbReference>
<reference evidence="1" key="1">
    <citation type="submission" date="2022-10" db="EMBL/GenBank/DDBJ databases">
        <title>Description of Fervidibacillus gen. nov. in the family Fervidibacillaceae fam. nov. with two species, Fervidibacillus albus sp. nov., and Fervidibacillus halotolerans sp. nov., isolated from tidal flat sediments.</title>
        <authorList>
            <person name="Kwon K.K."/>
            <person name="Yang S.-H."/>
        </authorList>
    </citation>
    <scope>NUCLEOTIDE SEQUENCE</scope>
    <source>
        <strain evidence="1">JCM 19140</strain>
    </source>
</reference>
<accession>A0AAE3LRN1</accession>